<evidence type="ECO:0000313" key="3">
    <source>
        <dbReference type="Proteomes" id="UP000310066"/>
    </source>
</evidence>
<evidence type="ECO:0000256" key="1">
    <source>
        <dbReference type="SAM" id="MobiDB-lite"/>
    </source>
</evidence>
<gene>
    <name evidence="2" type="ORF">B0A54_10108</name>
</gene>
<organism evidence="2 3">
    <name type="scientific">Friedmanniomyces endolithicus</name>
    <dbReference type="NCBI Taxonomy" id="329885"/>
    <lineage>
        <taxon>Eukaryota</taxon>
        <taxon>Fungi</taxon>
        <taxon>Dikarya</taxon>
        <taxon>Ascomycota</taxon>
        <taxon>Pezizomycotina</taxon>
        <taxon>Dothideomycetes</taxon>
        <taxon>Dothideomycetidae</taxon>
        <taxon>Mycosphaerellales</taxon>
        <taxon>Teratosphaeriaceae</taxon>
        <taxon>Friedmanniomyces</taxon>
    </lineage>
</organism>
<reference evidence="2 3" key="1">
    <citation type="submission" date="2017-03" db="EMBL/GenBank/DDBJ databases">
        <title>Genomes of endolithic fungi from Antarctica.</title>
        <authorList>
            <person name="Coleine C."/>
            <person name="Masonjones S."/>
            <person name="Stajich J.E."/>
        </authorList>
    </citation>
    <scope>NUCLEOTIDE SEQUENCE [LARGE SCALE GENOMIC DNA]</scope>
    <source>
        <strain evidence="2 3">CCFEE 5311</strain>
    </source>
</reference>
<sequence length="245" mass="26720">MSTPMQIDPPTTRPRKRTFSHRSDDSANDDSDSPHPATQPNDPSDASPKRTRNSQGHAIHRRGALHYNAQALLNNLAYTRLYVTANFQNYSASSSPVVVCLVAGPQSSLYRMVCRVLPRLYGLAPSLQALAIVVDSGMGEEASAADSSLNRIIPRATLDELREDVVADLVSFRESLGEPEEVVVLIEPTTGKCLWSTKQMDMSALDSHYDDDDATTTALLDDALAAGIVSCLPRTERSKADDMEM</sequence>
<dbReference type="Proteomes" id="UP000310066">
    <property type="component" value="Unassembled WGS sequence"/>
</dbReference>
<comment type="caution">
    <text evidence="2">The sequence shown here is derived from an EMBL/GenBank/DDBJ whole genome shotgun (WGS) entry which is preliminary data.</text>
</comment>
<dbReference type="AlphaFoldDB" id="A0A4U0UVC2"/>
<proteinExistence type="predicted"/>
<accession>A0A4U0UVC2</accession>
<evidence type="ECO:0000313" key="2">
    <source>
        <dbReference type="EMBL" id="TKA39552.1"/>
    </source>
</evidence>
<name>A0A4U0UVC2_9PEZI</name>
<dbReference type="OrthoDB" id="3876246at2759"/>
<dbReference type="EMBL" id="NAJP01000038">
    <property type="protein sequence ID" value="TKA39552.1"/>
    <property type="molecule type" value="Genomic_DNA"/>
</dbReference>
<protein>
    <submittedName>
        <fullName evidence="2">Uncharacterized protein</fullName>
    </submittedName>
</protein>
<feature type="region of interest" description="Disordered" evidence="1">
    <location>
        <begin position="1"/>
        <end position="57"/>
    </location>
</feature>